<gene>
    <name evidence="3" type="ORF">J2I48_15755</name>
</gene>
<keyword evidence="1" id="KW-0732">Signal</keyword>
<reference evidence="3 4" key="1">
    <citation type="submission" date="2021-03" db="EMBL/GenBank/DDBJ databases">
        <title>Fibrella sp. HMF5036 genome sequencing and assembly.</title>
        <authorList>
            <person name="Kang H."/>
            <person name="Kim H."/>
            <person name="Bae S."/>
            <person name="Joh K."/>
        </authorList>
    </citation>
    <scope>NUCLEOTIDE SEQUENCE [LARGE SCALE GENOMIC DNA]</scope>
    <source>
        <strain evidence="3 4">HMF5036</strain>
    </source>
</reference>
<name>A0A939JX07_9BACT</name>
<feature type="chain" id="PRO_5037945297" description="Ig-like domain-containing protein" evidence="1">
    <location>
        <begin position="21"/>
        <end position="1231"/>
    </location>
</feature>
<sequence length="1231" mass="129979">MKTIIALTITLSLLIPWRLAAQQYPTTTPDALPFSTICQGAAVDFNATVIDDGRQNGKYLVGLYSPALPNGLRIVENVGTYTGVVSTRTAGVNSATNRIRVQFTMPRTLTAGSGYYIQLFGMNFEKSVPAQSTTFTIKPLTTLTISGNPTITAGTPAPINFTFTGTPPFTVDYNDYSSEYASVGFLRSNQTFNAYTATVTPRMPTFDVQRNYDNVFVRNLRDASGCPGPNTVGGSATVTSTPLELTTFLDKSAVCAGGTLNAQYATGNSSIRLQSDFKPLVQLSDASGNFGNPIDLATGVQGTATTNVTIPGNVAAGNGYRIRIISPRADYNALISPRSAAVTITKADKPIVTNTNPTVCQGDPSVTLSATGSGTLRWYDFNGTLQPGAPTQGTGSAGDYGYWVKQVVGSCESDKVDITVKVKTRPGAPSVSPKEICQNGPSYTLEAGGSNLRWYNSSDALWNGNGSTPVVSTGSAGPQTFKVDQQKDGCYSDKATVTVTVNALPGKPGVNNPGAVCQYTDVPNLTASGNGLKWYTAATGGSGQNTIKPNSDQPGTTSYWVSQSDKGCEGPRAQVDQVINPASPDPVTSTVTLCKDQQASSLTANGQNLIWYDANNNKLGAAPTPPTNQVRDIIYRVTQTSNAANCESKKVDLKVEVKDRPGAPVVATISACHNATAPVLSAQGTGFLWYLAATGGNGTESPPPVSTAQVGDQSYWVSQRFGACEGPRAQLTVKIIALPDQPVVVPPAPICQSVSVPTLTAKGQDLRWYRAKTGGNAEGAITPASDNAGTTSFWVSQYVNGCEGPRAQIDQVINPASPDPTFTTNPVLLCKDQQTTPLAAGGQGLKWYNANSNTPLASAPTPPTNQTGDFKYRVSQTSNAFNCESKKVDLLVQVRNTPGAPGVVPVSLCQNQTPKSLTAAGDGLLWYDVETAGTSQTALTPQTVTLGEKAYWVSQRFGSCEGPRAKLLTTVFAVPAAPVAAGKDFCINDPSTALIAAGDALRWYTTADRSTPAQASITPPTDKSQNLTYYVTQTRNGCESATTAVAVRVRAKAVAKLTGDDTVLAYDSTAIRINLEGDGPWSFTLWSGQSITTSNKLFVKWETPNPTAATATYKLQALRNDCGTGDVGNTYTLRIQQPLATQPDPNSTLSLLAYPSPAANRVTLSWQAPAGVGVTLRLVTLLGRVGWQAQRTGTGFGQKEEVDLSTFATGHLFFDIQTTDNQRKTSSLLKQ</sequence>
<dbReference type="Proteomes" id="UP000664795">
    <property type="component" value="Unassembled WGS sequence"/>
</dbReference>
<accession>A0A939JX07</accession>
<dbReference type="RefSeq" id="WP_207336428.1">
    <property type="nucleotide sequence ID" value="NZ_JAFMYU010000012.1"/>
</dbReference>
<proteinExistence type="predicted"/>
<dbReference type="EMBL" id="JAFMYU010000012">
    <property type="protein sequence ID" value="MBO0932467.1"/>
    <property type="molecule type" value="Genomic_DNA"/>
</dbReference>
<evidence type="ECO:0000313" key="4">
    <source>
        <dbReference type="Proteomes" id="UP000664795"/>
    </source>
</evidence>
<dbReference type="Pfam" id="PF19081">
    <property type="entry name" value="Ig_7"/>
    <property type="match status" value="2"/>
</dbReference>
<evidence type="ECO:0000259" key="2">
    <source>
        <dbReference type="Pfam" id="PF19081"/>
    </source>
</evidence>
<organism evidence="3 4">
    <name type="scientific">Fibrella aquatilis</name>
    <dbReference type="NCBI Taxonomy" id="2817059"/>
    <lineage>
        <taxon>Bacteria</taxon>
        <taxon>Pseudomonadati</taxon>
        <taxon>Bacteroidota</taxon>
        <taxon>Cytophagia</taxon>
        <taxon>Cytophagales</taxon>
        <taxon>Spirosomataceae</taxon>
        <taxon>Fibrella</taxon>
    </lineage>
</organism>
<evidence type="ECO:0000313" key="3">
    <source>
        <dbReference type="EMBL" id="MBO0932467.1"/>
    </source>
</evidence>
<protein>
    <recommendedName>
        <fullName evidence="2">Ig-like domain-containing protein</fullName>
    </recommendedName>
</protein>
<feature type="domain" description="Ig-like" evidence="2">
    <location>
        <begin position="975"/>
        <end position="1049"/>
    </location>
</feature>
<comment type="caution">
    <text evidence="3">The sequence shown here is derived from an EMBL/GenBank/DDBJ whole genome shotgun (WGS) entry which is preliminary data.</text>
</comment>
<dbReference type="AlphaFoldDB" id="A0A939JX07"/>
<feature type="signal peptide" evidence="1">
    <location>
        <begin position="1"/>
        <end position="20"/>
    </location>
</feature>
<feature type="domain" description="Ig-like" evidence="2">
    <location>
        <begin position="739"/>
        <end position="815"/>
    </location>
</feature>
<dbReference type="InterPro" id="IPR044023">
    <property type="entry name" value="Ig_7"/>
</dbReference>
<keyword evidence="4" id="KW-1185">Reference proteome</keyword>
<evidence type="ECO:0000256" key="1">
    <source>
        <dbReference type="SAM" id="SignalP"/>
    </source>
</evidence>